<reference evidence="6" key="2">
    <citation type="submission" date="2015-01" db="EMBL/GenBank/DDBJ databases">
        <title>Evolutionary Origins and Diversification of the Mycorrhizal Mutualists.</title>
        <authorList>
            <consortium name="DOE Joint Genome Institute"/>
            <consortium name="Mycorrhizal Genomics Consortium"/>
            <person name="Kohler A."/>
            <person name="Kuo A."/>
            <person name="Nagy L.G."/>
            <person name="Floudas D."/>
            <person name="Copeland A."/>
            <person name="Barry K.W."/>
            <person name="Cichocki N."/>
            <person name="Veneault-Fourrey C."/>
            <person name="LaButti K."/>
            <person name="Lindquist E.A."/>
            <person name="Lipzen A."/>
            <person name="Lundell T."/>
            <person name="Morin E."/>
            <person name="Murat C."/>
            <person name="Riley R."/>
            <person name="Ohm R."/>
            <person name="Sun H."/>
            <person name="Tunlid A."/>
            <person name="Henrissat B."/>
            <person name="Grigoriev I.V."/>
            <person name="Hibbett D.S."/>
            <person name="Martin F."/>
        </authorList>
    </citation>
    <scope>NUCLEOTIDE SEQUENCE [LARGE SCALE GENOMIC DNA]</scope>
    <source>
        <strain evidence="6">MAFF 305830</strain>
    </source>
</reference>
<dbReference type="InterPro" id="IPR037147">
    <property type="entry name" value="Ribosomal_bL28_sf"/>
</dbReference>
<feature type="region of interest" description="Disordered" evidence="4">
    <location>
        <begin position="145"/>
        <end position="165"/>
    </location>
</feature>
<organism evidence="5 6">
    <name type="scientific">Serendipita vermifera MAFF 305830</name>
    <dbReference type="NCBI Taxonomy" id="933852"/>
    <lineage>
        <taxon>Eukaryota</taxon>
        <taxon>Fungi</taxon>
        <taxon>Dikarya</taxon>
        <taxon>Basidiomycota</taxon>
        <taxon>Agaricomycotina</taxon>
        <taxon>Agaricomycetes</taxon>
        <taxon>Sebacinales</taxon>
        <taxon>Serendipitaceae</taxon>
        <taxon>Serendipita</taxon>
    </lineage>
</organism>
<dbReference type="GO" id="GO:0003735">
    <property type="term" value="F:structural constituent of ribosome"/>
    <property type="evidence" value="ECO:0007669"/>
    <property type="project" value="InterPro"/>
</dbReference>
<dbReference type="Gene3D" id="2.30.170.40">
    <property type="entry name" value="Ribosomal protein L28/L24"/>
    <property type="match status" value="1"/>
</dbReference>
<evidence type="ECO:0000256" key="4">
    <source>
        <dbReference type="SAM" id="MobiDB-lite"/>
    </source>
</evidence>
<dbReference type="SUPFAM" id="SSF143800">
    <property type="entry name" value="L28p-like"/>
    <property type="match status" value="1"/>
</dbReference>
<evidence type="ECO:0000313" key="6">
    <source>
        <dbReference type="Proteomes" id="UP000054097"/>
    </source>
</evidence>
<dbReference type="InterPro" id="IPR026569">
    <property type="entry name" value="Ribosomal_bL28"/>
</dbReference>
<proteinExistence type="inferred from homology"/>
<keyword evidence="6" id="KW-1185">Reference proteome</keyword>
<accession>A0A0C3B706</accession>
<evidence type="ECO:0000256" key="3">
    <source>
        <dbReference type="ARBA" id="ARBA00023274"/>
    </source>
</evidence>
<dbReference type="AlphaFoldDB" id="A0A0C3B706"/>
<keyword evidence="2" id="KW-0689">Ribosomal protein</keyword>
<dbReference type="HOGENOM" id="CLU_064548_1_0_1"/>
<dbReference type="STRING" id="933852.A0A0C3B706"/>
<dbReference type="PANTHER" id="PTHR13528:SF2">
    <property type="entry name" value="LARGE RIBOSOMAL SUBUNIT PROTEIN BL28M"/>
    <property type="match status" value="1"/>
</dbReference>
<keyword evidence="3" id="KW-0687">Ribonucleoprotein</keyword>
<sequence length="165" mass="19102">MRPSLAFKADINTATKIKHAQHLFKRAQEGIFHGRAIRFGHNVPESGQTTARTWVPNVQPKKMKSDILDRTMRWNVTARAMRTMKKYGSLDKYVLGVRTKWLGDRAMWLRSRLQDEMKKKEAIEAASLEEGETIVQMARPRTQLEKKSDMLLRNIPKKKQVAASR</sequence>
<comment type="similarity">
    <text evidence="1">Belongs to the bacterial ribosomal protein bL28 family.</text>
</comment>
<evidence type="ECO:0000256" key="2">
    <source>
        <dbReference type="ARBA" id="ARBA00022980"/>
    </source>
</evidence>
<gene>
    <name evidence="5" type="ORF">M408DRAFT_329844</name>
</gene>
<evidence type="ECO:0000313" key="5">
    <source>
        <dbReference type="EMBL" id="KIM27934.1"/>
    </source>
</evidence>
<name>A0A0C3B706_SERVB</name>
<dbReference type="InterPro" id="IPR034704">
    <property type="entry name" value="Ribosomal_bL28/bL31-like_sf"/>
</dbReference>
<dbReference type="OrthoDB" id="361870at2759"/>
<evidence type="ECO:0008006" key="7">
    <source>
        <dbReference type="Google" id="ProtNLM"/>
    </source>
</evidence>
<protein>
    <recommendedName>
        <fullName evidence="7">54S ribosomal protein L24, mitochondrial</fullName>
    </recommendedName>
</protein>
<reference evidence="5 6" key="1">
    <citation type="submission" date="2014-04" db="EMBL/GenBank/DDBJ databases">
        <authorList>
            <consortium name="DOE Joint Genome Institute"/>
            <person name="Kuo A."/>
            <person name="Zuccaro A."/>
            <person name="Kohler A."/>
            <person name="Nagy L.G."/>
            <person name="Floudas D."/>
            <person name="Copeland A."/>
            <person name="Barry K.W."/>
            <person name="Cichocki N."/>
            <person name="Veneault-Fourrey C."/>
            <person name="LaButti K."/>
            <person name="Lindquist E.A."/>
            <person name="Lipzen A."/>
            <person name="Lundell T."/>
            <person name="Morin E."/>
            <person name="Murat C."/>
            <person name="Sun H."/>
            <person name="Tunlid A."/>
            <person name="Henrissat B."/>
            <person name="Grigoriev I.V."/>
            <person name="Hibbett D.S."/>
            <person name="Martin F."/>
            <person name="Nordberg H.P."/>
            <person name="Cantor M.N."/>
            <person name="Hua S.X."/>
        </authorList>
    </citation>
    <scope>NUCLEOTIDE SEQUENCE [LARGE SCALE GENOMIC DNA]</scope>
    <source>
        <strain evidence="5 6">MAFF 305830</strain>
    </source>
</reference>
<evidence type="ECO:0000256" key="1">
    <source>
        <dbReference type="ARBA" id="ARBA00008760"/>
    </source>
</evidence>
<dbReference type="EMBL" id="KN824296">
    <property type="protein sequence ID" value="KIM27934.1"/>
    <property type="molecule type" value="Genomic_DNA"/>
</dbReference>
<dbReference type="Proteomes" id="UP000054097">
    <property type="component" value="Unassembled WGS sequence"/>
</dbReference>
<feature type="compositionally biased region" description="Basic residues" evidence="4">
    <location>
        <begin position="155"/>
        <end position="165"/>
    </location>
</feature>
<dbReference type="PANTHER" id="PTHR13528">
    <property type="entry name" value="39S RIBOSOMAL PROTEIN L28, MITOCHONDRIAL"/>
    <property type="match status" value="1"/>
</dbReference>
<dbReference type="Pfam" id="PF00830">
    <property type="entry name" value="Ribosomal_L28"/>
    <property type="match status" value="1"/>
</dbReference>
<dbReference type="GO" id="GO:0005762">
    <property type="term" value="C:mitochondrial large ribosomal subunit"/>
    <property type="evidence" value="ECO:0007669"/>
    <property type="project" value="TreeGrafter"/>
</dbReference>